<dbReference type="GO" id="GO:0006355">
    <property type="term" value="P:regulation of DNA-templated transcription"/>
    <property type="evidence" value="ECO:0007669"/>
    <property type="project" value="InterPro"/>
</dbReference>
<dbReference type="Gene3D" id="1.10.10.60">
    <property type="entry name" value="Homeodomain-like"/>
    <property type="match status" value="1"/>
</dbReference>
<keyword evidence="5" id="KW-0597">Phosphoprotein</keyword>
<dbReference type="GO" id="GO:0000160">
    <property type="term" value="P:phosphorelay signal transduction system"/>
    <property type="evidence" value="ECO:0007669"/>
    <property type="project" value="InterPro"/>
</dbReference>
<dbReference type="SUPFAM" id="SSF52540">
    <property type="entry name" value="P-loop containing nucleoside triphosphate hydrolases"/>
    <property type="match status" value="1"/>
</dbReference>
<dbReference type="EMBL" id="MWQY01000018">
    <property type="protein sequence ID" value="ORC32949.1"/>
    <property type="molecule type" value="Genomic_DNA"/>
</dbReference>
<dbReference type="PANTHER" id="PTHR32071">
    <property type="entry name" value="TRANSCRIPTIONAL REGULATORY PROTEIN"/>
    <property type="match status" value="1"/>
</dbReference>
<dbReference type="InterPro" id="IPR011006">
    <property type="entry name" value="CheY-like_superfamily"/>
</dbReference>
<dbReference type="Pfam" id="PF00158">
    <property type="entry name" value="Sigma54_activat"/>
    <property type="match status" value="1"/>
</dbReference>
<evidence type="ECO:0000313" key="9">
    <source>
        <dbReference type="Proteomes" id="UP000192343"/>
    </source>
</evidence>
<evidence type="ECO:0000259" key="6">
    <source>
        <dbReference type="PROSITE" id="PS50045"/>
    </source>
</evidence>
<dbReference type="RefSeq" id="WP_083052033.1">
    <property type="nucleotide sequence ID" value="NZ_MWQY01000018.1"/>
</dbReference>
<dbReference type="InterPro" id="IPR027417">
    <property type="entry name" value="P-loop_NTPase"/>
</dbReference>
<keyword evidence="2" id="KW-0067">ATP-binding</keyword>
<keyword evidence="4" id="KW-0804">Transcription</keyword>
<evidence type="ECO:0000256" key="3">
    <source>
        <dbReference type="ARBA" id="ARBA00023015"/>
    </source>
</evidence>
<dbReference type="Proteomes" id="UP000192343">
    <property type="component" value="Unassembled WGS sequence"/>
</dbReference>
<evidence type="ECO:0000259" key="7">
    <source>
        <dbReference type="PROSITE" id="PS50110"/>
    </source>
</evidence>
<comment type="caution">
    <text evidence="8">The sequence shown here is derived from an EMBL/GenBank/DDBJ whole genome shotgun (WGS) entry which is preliminary data.</text>
</comment>
<evidence type="ECO:0000313" key="8">
    <source>
        <dbReference type="EMBL" id="ORC32949.1"/>
    </source>
</evidence>
<evidence type="ECO:0000256" key="2">
    <source>
        <dbReference type="ARBA" id="ARBA00022840"/>
    </source>
</evidence>
<dbReference type="InterPro" id="IPR025944">
    <property type="entry name" value="Sigma_54_int_dom_CS"/>
</dbReference>
<dbReference type="FunFam" id="3.40.50.300:FF:000006">
    <property type="entry name" value="DNA-binding transcriptional regulator NtrC"/>
    <property type="match status" value="1"/>
</dbReference>
<dbReference type="SMART" id="SM00382">
    <property type="entry name" value="AAA"/>
    <property type="match status" value="1"/>
</dbReference>
<keyword evidence="3" id="KW-0805">Transcription regulation</keyword>
<dbReference type="Gene3D" id="1.10.8.60">
    <property type="match status" value="1"/>
</dbReference>
<dbReference type="PROSITE" id="PS50110">
    <property type="entry name" value="RESPONSE_REGULATORY"/>
    <property type="match status" value="1"/>
</dbReference>
<dbReference type="PROSITE" id="PS00688">
    <property type="entry name" value="SIGMA54_INTERACT_3"/>
    <property type="match status" value="1"/>
</dbReference>
<dbReference type="SUPFAM" id="SSF46689">
    <property type="entry name" value="Homeodomain-like"/>
    <property type="match status" value="1"/>
</dbReference>
<dbReference type="AlphaFoldDB" id="A0A1Y1RUX7"/>
<feature type="modified residue" description="4-aspartylphosphate" evidence="5">
    <location>
        <position position="59"/>
    </location>
</feature>
<evidence type="ECO:0000256" key="5">
    <source>
        <dbReference type="PROSITE-ProRule" id="PRU00169"/>
    </source>
</evidence>
<feature type="domain" description="Sigma-54 factor interaction" evidence="6">
    <location>
        <begin position="143"/>
        <end position="372"/>
    </location>
</feature>
<dbReference type="Pfam" id="PF25601">
    <property type="entry name" value="AAA_lid_14"/>
    <property type="match status" value="1"/>
</dbReference>
<dbReference type="OrthoDB" id="9771372at2"/>
<dbReference type="GO" id="GO:0043565">
    <property type="term" value="F:sequence-specific DNA binding"/>
    <property type="evidence" value="ECO:0007669"/>
    <property type="project" value="InterPro"/>
</dbReference>
<gene>
    <name evidence="8" type="ORF">B4O97_14955</name>
</gene>
<dbReference type="InterPro" id="IPR003593">
    <property type="entry name" value="AAA+_ATPase"/>
</dbReference>
<dbReference type="Gene3D" id="3.40.50.2300">
    <property type="match status" value="1"/>
</dbReference>
<dbReference type="Gene3D" id="3.40.50.300">
    <property type="entry name" value="P-loop containing nucleotide triphosphate hydrolases"/>
    <property type="match status" value="1"/>
</dbReference>
<dbReference type="SUPFAM" id="SSF52172">
    <property type="entry name" value="CheY-like"/>
    <property type="match status" value="1"/>
</dbReference>
<keyword evidence="9" id="KW-1185">Reference proteome</keyword>
<keyword evidence="1" id="KW-0547">Nucleotide-binding</keyword>
<dbReference type="InterPro" id="IPR002078">
    <property type="entry name" value="Sigma_54_int"/>
</dbReference>
<dbReference type="STRING" id="1963862.B4O97_14955"/>
<accession>A0A1Y1RUX7</accession>
<dbReference type="InterPro" id="IPR002197">
    <property type="entry name" value="HTH_Fis"/>
</dbReference>
<dbReference type="InterPro" id="IPR009057">
    <property type="entry name" value="Homeodomain-like_sf"/>
</dbReference>
<dbReference type="Pfam" id="PF00072">
    <property type="entry name" value="Response_reg"/>
    <property type="match status" value="1"/>
</dbReference>
<dbReference type="Pfam" id="PF02954">
    <property type="entry name" value="HTH_8"/>
    <property type="match status" value="1"/>
</dbReference>
<dbReference type="GO" id="GO:0005524">
    <property type="term" value="F:ATP binding"/>
    <property type="evidence" value="ECO:0007669"/>
    <property type="project" value="UniProtKB-KW"/>
</dbReference>
<sequence length="450" mass="51014">MIQQLEKKCSVLVVDDREKVCQTLVKNFVKLGYEADFVTSGSEVLRTIRKNRPDTVLLDIMLGSDDGIEILKMVKHENPDLPVIMITGYASIDSAVQSLRCGAYDYVQKPLEFEELREIVDRAVRENSSGMSQPGQETSFPKIVTQSKEMLSIIKQIDKLAPSDLPILILGENGTGKELIADRIHRKSKRSCRQMLKINCAALPESLLDNELFGHEKGAYTGAESTFQGVFEKADGSSLMLDEIGDMSLSIQAKILRTLQHNEIRRIGGTETISINVRFIAATNKDIESLIKKGDFRADLFYRLNTAIIRVPPLRNRRADILPLAQTFLEQYSLKKGIPAKSLTDKAADILMEYHWPGNIRELKNIVEYSAAITEFSDTITDRDLPPQIMGKEDLFSSDDDPLNIRETMERELIQKTLHNTLFNKSETARILKMSRRTLYNKIQRYNIDI</sequence>
<dbReference type="PRINTS" id="PR01590">
    <property type="entry name" value="HTHFIS"/>
</dbReference>
<dbReference type="CDD" id="cd00009">
    <property type="entry name" value="AAA"/>
    <property type="match status" value="1"/>
</dbReference>
<protein>
    <recommendedName>
        <fullName evidence="10">Sigma-54-dependent Fis family transcriptional regulator</fullName>
    </recommendedName>
</protein>
<evidence type="ECO:0008006" key="10">
    <source>
        <dbReference type="Google" id="ProtNLM"/>
    </source>
</evidence>
<proteinExistence type="predicted"/>
<dbReference type="PROSITE" id="PS50045">
    <property type="entry name" value="SIGMA54_INTERACT_4"/>
    <property type="match status" value="1"/>
</dbReference>
<evidence type="ECO:0000256" key="4">
    <source>
        <dbReference type="ARBA" id="ARBA00023163"/>
    </source>
</evidence>
<feature type="domain" description="Response regulatory" evidence="7">
    <location>
        <begin position="10"/>
        <end position="124"/>
    </location>
</feature>
<name>A0A1Y1RUX7_9SPIO</name>
<reference evidence="8 9" key="1">
    <citation type="submission" date="2017-03" db="EMBL/GenBank/DDBJ databases">
        <title>Draft Genome sequence of Marispirochaeta sp. strain JC444.</title>
        <authorList>
            <person name="Shivani Y."/>
            <person name="Subhash Y."/>
            <person name="Sasikala C."/>
            <person name="Ramana C."/>
        </authorList>
    </citation>
    <scope>NUCLEOTIDE SEQUENCE [LARGE SCALE GENOMIC DNA]</scope>
    <source>
        <strain evidence="8 9">JC444</strain>
    </source>
</reference>
<evidence type="ECO:0000256" key="1">
    <source>
        <dbReference type="ARBA" id="ARBA00022741"/>
    </source>
</evidence>
<dbReference type="InterPro" id="IPR001789">
    <property type="entry name" value="Sig_transdc_resp-reg_receiver"/>
</dbReference>
<organism evidence="8 9">
    <name type="scientific">Marispirochaeta aestuarii</name>
    <dbReference type="NCBI Taxonomy" id="1963862"/>
    <lineage>
        <taxon>Bacteria</taxon>
        <taxon>Pseudomonadati</taxon>
        <taxon>Spirochaetota</taxon>
        <taxon>Spirochaetia</taxon>
        <taxon>Spirochaetales</taxon>
        <taxon>Spirochaetaceae</taxon>
        <taxon>Marispirochaeta</taxon>
    </lineage>
</organism>
<dbReference type="InterPro" id="IPR058031">
    <property type="entry name" value="AAA_lid_NorR"/>
</dbReference>
<dbReference type="SMART" id="SM00448">
    <property type="entry name" value="REC"/>
    <property type="match status" value="1"/>
</dbReference>